<dbReference type="Gene3D" id="1.10.260.40">
    <property type="entry name" value="lambda repressor-like DNA-binding domains"/>
    <property type="match status" value="1"/>
</dbReference>
<dbReference type="PROSITE" id="PS50943">
    <property type="entry name" value="HTH_CROC1"/>
    <property type="match status" value="1"/>
</dbReference>
<name>A0ABX0ULB3_9BACT</name>
<proteinExistence type="predicted"/>
<comment type="caution">
    <text evidence="2">The sequence shown here is derived from an EMBL/GenBank/DDBJ whole genome shotgun (WGS) entry which is preliminary data.</text>
</comment>
<organism evidence="2 3">
    <name type="scientific">Dyadobacter arcticus</name>
    <dbReference type="NCBI Taxonomy" id="1078754"/>
    <lineage>
        <taxon>Bacteria</taxon>
        <taxon>Pseudomonadati</taxon>
        <taxon>Bacteroidota</taxon>
        <taxon>Cytophagia</taxon>
        <taxon>Cytophagales</taxon>
        <taxon>Spirosomataceae</taxon>
        <taxon>Dyadobacter</taxon>
    </lineage>
</organism>
<sequence length="109" mass="12344">MTERIVALFRAKHLNQKSAAQLLDLSGPKISKVISGEQTLSGEAFGILIREFNVHPNWLFGYIGTADEVIYMSNLVPESELAARDKQIQELKNELGEVYKQLAEERRNK</sequence>
<evidence type="ECO:0000313" key="2">
    <source>
        <dbReference type="EMBL" id="NIJ52859.1"/>
    </source>
</evidence>
<dbReference type="SUPFAM" id="SSF47413">
    <property type="entry name" value="lambda repressor-like DNA-binding domains"/>
    <property type="match status" value="1"/>
</dbReference>
<dbReference type="CDD" id="cd00093">
    <property type="entry name" value="HTH_XRE"/>
    <property type="match status" value="1"/>
</dbReference>
<dbReference type="InterPro" id="IPR001387">
    <property type="entry name" value="Cro/C1-type_HTH"/>
</dbReference>
<protein>
    <submittedName>
        <fullName evidence="2">Transcriptional regulator with XRE-family HTH domain</fullName>
    </submittedName>
</protein>
<dbReference type="Proteomes" id="UP001179181">
    <property type="component" value="Unassembled WGS sequence"/>
</dbReference>
<evidence type="ECO:0000313" key="3">
    <source>
        <dbReference type="Proteomes" id="UP001179181"/>
    </source>
</evidence>
<dbReference type="SMART" id="SM00530">
    <property type="entry name" value="HTH_XRE"/>
    <property type="match status" value="1"/>
</dbReference>
<dbReference type="RefSeq" id="WP_167269584.1">
    <property type="nucleotide sequence ID" value="NZ_JAASQJ010000002.1"/>
</dbReference>
<reference evidence="2 3" key="1">
    <citation type="submission" date="2020-03" db="EMBL/GenBank/DDBJ databases">
        <title>Genomic Encyclopedia of Type Strains, Phase IV (KMG-IV): sequencing the most valuable type-strain genomes for metagenomic binning, comparative biology and taxonomic classification.</title>
        <authorList>
            <person name="Goeker M."/>
        </authorList>
    </citation>
    <scope>NUCLEOTIDE SEQUENCE [LARGE SCALE GENOMIC DNA]</scope>
    <source>
        <strain evidence="2 3">DSM 102865</strain>
    </source>
</reference>
<keyword evidence="3" id="KW-1185">Reference proteome</keyword>
<dbReference type="EMBL" id="JAASQJ010000002">
    <property type="protein sequence ID" value="NIJ52859.1"/>
    <property type="molecule type" value="Genomic_DNA"/>
</dbReference>
<gene>
    <name evidence="2" type="ORF">FHS68_002029</name>
</gene>
<dbReference type="InterPro" id="IPR010982">
    <property type="entry name" value="Lambda_DNA-bd_dom_sf"/>
</dbReference>
<feature type="domain" description="HTH cro/C1-type" evidence="1">
    <location>
        <begin position="5"/>
        <end position="59"/>
    </location>
</feature>
<accession>A0ABX0ULB3</accession>
<evidence type="ECO:0000259" key="1">
    <source>
        <dbReference type="PROSITE" id="PS50943"/>
    </source>
</evidence>